<evidence type="ECO:0000313" key="2">
    <source>
        <dbReference type="EMBL" id="ORC37260.1"/>
    </source>
</evidence>
<reference evidence="2 3" key="1">
    <citation type="submission" date="2017-03" db="EMBL/GenBank/DDBJ databases">
        <title>Draft Genome sequence of Marispirochaeta sp. strain JC444.</title>
        <authorList>
            <person name="Shivani Y."/>
            <person name="Subhash Y."/>
            <person name="Sasikala C."/>
            <person name="Ramana C."/>
        </authorList>
    </citation>
    <scope>NUCLEOTIDE SEQUENCE [LARGE SCALE GENOMIC DNA]</scope>
    <source>
        <strain evidence="2 3">JC444</strain>
    </source>
</reference>
<dbReference type="OrthoDB" id="378644at2"/>
<evidence type="ECO:0000313" key="3">
    <source>
        <dbReference type="Proteomes" id="UP000192343"/>
    </source>
</evidence>
<keyword evidence="3" id="KW-1185">Reference proteome</keyword>
<proteinExistence type="predicted"/>
<protein>
    <recommendedName>
        <fullName evidence="1">DNA circulation N-terminal domain-containing protein</fullName>
    </recommendedName>
</protein>
<dbReference type="Proteomes" id="UP000192343">
    <property type="component" value="Unassembled WGS sequence"/>
</dbReference>
<name>A0A1Y1S188_9SPIO</name>
<accession>A0A1Y1S188</accession>
<dbReference type="EMBL" id="MWQY01000003">
    <property type="protein sequence ID" value="ORC37260.1"/>
    <property type="molecule type" value="Genomic_DNA"/>
</dbReference>
<dbReference type="Pfam" id="PF07157">
    <property type="entry name" value="DNA_circ_N"/>
    <property type="match status" value="1"/>
</dbReference>
<organism evidence="2 3">
    <name type="scientific">Marispirochaeta aestuarii</name>
    <dbReference type="NCBI Taxonomy" id="1963862"/>
    <lineage>
        <taxon>Bacteria</taxon>
        <taxon>Pseudomonadati</taxon>
        <taxon>Spirochaetota</taxon>
        <taxon>Spirochaetia</taxon>
        <taxon>Spirochaetales</taxon>
        <taxon>Spirochaetaceae</taxon>
        <taxon>Marispirochaeta</taxon>
    </lineage>
</organism>
<dbReference type="RefSeq" id="WP_083048359.1">
    <property type="nucleotide sequence ID" value="NZ_MWQY01000003.1"/>
</dbReference>
<dbReference type="AlphaFoldDB" id="A0A1Y1S188"/>
<evidence type="ECO:0000259" key="1">
    <source>
        <dbReference type="Pfam" id="PF07157"/>
    </source>
</evidence>
<dbReference type="STRING" id="1963862.B4O97_03460"/>
<gene>
    <name evidence="2" type="ORF">B4O97_03460</name>
</gene>
<dbReference type="InterPro" id="IPR009826">
    <property type="entry name" value="DNA_circ_N"/>
</dbReference>
<sequence>MSFNDRLRDMVYTSPSGKSFTLQFDDLSRSGGKKAPVTESPGAKGGTVQDLGQRTITYPVRCYITGQDYDLEGDRFWDALLETGPGFLNHPRWGNVRVLPNPRTQTEEFVNGAGRAVFEVDFITAPEDADEYPTIEAAPDLQITADADTAASAITDGLDGEELTDPKGIAGLKDAVVRNMARFKTAFASVSAAVDGLQADIEAVITSVTNNIDDLVTAPADLMQELLTLYRLPARTVTNVQSKIEGYSATYSTIIAGFESQTLAYGEMVGLINTAQANAIQAAAAEATIDGTITTRSQAADIIDTLNALNANISTAVEAIEAAGNFKSDYASRAAAEQASARAISNLVDRALNLPTEKRRTLDRSINPLALVYELYSDIDNLEDTLSEFIAYNRLTGNEILTIPNGREVRWYE</sequence>
<feature type="domain" description="DNA circulation N-terminal" evidence="1">
    <location>
        <begin position="22"/>
        <end position="98"/>
    </location>
</feature>
<comment type="caution">
    <text evidence="2">The sequence shown here is derived from an EMBL/GenBank/DDBJ whole genome shotgun (WGS) entry which is preliminary data.</text>
</comment>